<reference evidence="3 4" key="1">
    <citation type="journal article" date="2015" name="Microbiome">
        <title>Genomic resolution of linkages in carbon, nitrogen, and sulfur cycling among widespread estuary sediment bacteria.</title>
        <authorList>
            <person name="Baker B.J."/>
            <person name="Lazar C.S."/>
            <person name="Teske A.P."/>
            <person name="Dick G.J."/>
        </authorList>
    </citation>
    <scope>NUCLEOTIDE SEQUENCE [LARGE SCALE GENOMIC DNA]</scope>
    <source>
        <strain evidence="3">DG_78</strain>
    </source>
</reference>
<dbReference type="InterPro" id="IPR029045">
    <property type="entry name" value="ClpP/crotonase-like_dom_sf"/>
</dbReference>
<dbReference type="GO" id="GO:0003824">
    <property type="term" value="F:catalytic activity"/>
    <property type="evidence" value="ECO:0007669"/>
    <property type="project" value="InterPro"/>
</dbReference>
<dbReference type="InterPro" id="IPR018376">
    <property type="entry name" value="Enoyl-CoA_hyd/isom_CS"/>
</dbReference>
<sequence>MIHVEYDSTVAIVKLDRDVTNALNLELVTELDTMFQEVKDNPDVHSLVLSSTHEKFFSIGFDIPELFKLSKDNFSIFYKAFNRLCLDLYTFPKLTIAAITGHAVAGGCILALCCDYRFIAEGKKKMGLNEIKLGVPIPYPADCMLRQIVGFRNSREIVDSGEFYLPEKLLHLGVVDEILPLDLVLAKAIEKARSLDALSPDAFALIKRNRVEAVEAQIMPKLREKERIFLEYWFSDETRKRLKAAMEKF</sequence>
<dbReference type="Gene3D" id="3.90.226.10">
    <property type="entry name" value="2-enoyl-CoA Hydratase, Chain A, domain 1"/>
    <property type="match status" value="1"/>
</dbReference>
<comment type="caution">
    <text evidence="3">The sequence shown here is derived from an EMBL/GenBank/DDBJ whole genome shotgun (WGS) entry which is preliminary data.</text>
</comment>
<dbReference type="PROSITE" id="PS00166">
    <property type="entry name" value="ENOYL_COA_HYDRATASE"/>
    <property type="match status" value="1"/>
</dbReference>
<dbReference type="PANTHER" id="PTHR11941:SF45">
    <property type="entry name" value="ENOYL-COA DELTA ISOMERASE 1, MITOCHONDRIAL"/>
    <property type="match status" value="1"/>
</dbReference>
<evidence type="ECO:0000313" key="4">
    <source>
        <dbReference type="Proteomes" id="UP000051012"/>
    </source>
</evidence>
<dbReference type="AlphaFoldDB" id="A0A0S7YDT4"/>
<dbReference type="Pfam" id="PF00378">
    <property type="entry name" value="ECH_1"/>
    <property type="match status" value="1"/>
</dbReference>
<dbReference type="SUPFAM" id="SSF52096">
    <property type="entry name" value="ClpP/crotonase"/>
    <property type="match status" value="1"/>
</dbReference>
<evidence type="ECO:0000313" key="3">
    <source>
        <dbReference type="EMBL" id="KPJ72345.1"/>
    </source>
</evidence>
<dbReference type="PANTHER" id="PTHR11941">
    <property type="entry name" value="ENOYL-COA HYDRATASE-RELATED"/>
    <property type="match status" value="1"/>
</dbReference>
<evidence type="ECO:0008006" key="5">
    <source>
        <dbReference type="Google" id="ProtNLM"/>
    </source>
</evidence>
<dbReference type="CDD" id="cd06558">
    <property type="entry name" value="crotonase-like"/>
    <property type="match status" value="1"/>
</dbReference>
<protein>
    <recommendedName>
        <fullName evidence="5">Enoyl-CoA hydratase</fullName>
    </recommendedName>
</protein>
<organism evidence="3 4">
    <name type="scientific">candidate division TA06 bacterium DG_78</name>
    <dbReference type="NCBI Taxonomy" id="1703772"/>
    <lineage>
        <taxon>Bacteria</taxon>
        <taxon>Bacteria division TA06</taxon>
    </lineage>
</organism>
<evidence type="ECO:0000256" key="1">
    <source>
        <dbReference type="ARBA" id="ARBA00005254"/>
    </source>
</evidence>
<gene>
    <name evidence="3" type="ORF">AMJ52_06590</name>
</gene>
<comment type="similarity">
    <text evidence="1 2">Belongs to the enoyl-CoA hydratase/isomerase family.</text>
</comment>
<dbReference type="Proteomes" id="UP000051012">
    <property type="component" value="Unassembled WGS sequence"/>
</dbReference>
<dbReference type="InterPro" id="IPR001753">
    <property type="entry name" value="Enoyl-CoA_hydra/iso"/>
</dbReference>
<dbReference type="GO" id="GO:0006635">
    <property type="term" value="P:fatty acid beta-oxidation"/>
    <property type="evidence" value="ECO:0007669"/>
    <property type="project" value="TreeGrafter"/>
</dbReference>
<dbReference type="EMBL" id="LJNI01000080">
    <property type="protein sequence ID" value="KPJ72345.1"/>
    <property type="molecule type" value="Genomic_DNA"/>
</dbReference>
<accession>A0A0S7YDT4</accession>
<name>A0A0S7YDT4_UNCT6</name>
<evidence type="ECO:0000256" key="2">
    <source>
        <dbReference type="RuleBase" id="RU003707"/>
    </source>
</evidence>
<proteinExistence type="inferred from homology"/>